<keyword evidence="2" id="KW-1185">Reference proteome</keyword>
<gene>
    <name evidence="1" type="ORF">D1953_13095</name>
</gene>
<comment type="caution">
    <text evidence="1">The sequence shown here is derived from an EMBL/GenBank/DDBJ whole genome shotgun (WGS) entry which is preliminary data.</text>
</comment>
<name>A0A398B5F7_9BACI</name>
<evidence type="ECO:0000313" key="1">
    <source>
        <dbReference type="EMBL" id="RID84791.1"/>
    </source>
</evidence>
<dbReference type="EMBL" id="QWVS01000023">
    <property type="protein sequence ID" value="RID84791.1"/>
    <property type="molecule type" value="Genomic_DNA"/>
</dbReference>
<protein>
    <submittedName>
        <fullName evidence="1">Uncharacterized protein</fullName>
    </submittedName>
</protein>
<dbReference type="RefSeq" id="WP_119117641.1">
    <property type="nucleotide sequence ID" value="NZ_QWVS01000023.1"/>
</dbReference>
<dbReference type="AlphaFoldDB" id="A0A398B5F7"/>
<evidence type="ECO:0000313" key="2">
    <source>
        <dbReference type="Proteomes" id="UP000266016"/>
    </source>
</evidence>
<sequence length="96" mass="10549">MDIIIEIDYIDGSYEPSINVIGSFAVSGISDFELKETLFEAVEAIKNALKNIDFSKCTVVFCSSANKNHRGVLNHDDIELFANNDFLDLVASGQTS</sequence>
<proteinExistence type="predicted"/>
<reference evidence="1 2" key="1">
    <citation type="submission" date="2018-08" db="EMBL/GenBank/DDBJ databases">
        <title>Bacillus jemisoniae sp. nov., Bacillus chryseoplanitiae sp. nov., Bacillus resnikiae sp. nov., and Bacillus frankliniae sp. nov., isolated from Viking spacecraft and associated surfaces.</title>
        <authorList>
            <person name="Seuylemezian A."/>
            <person name="Vaishampayan P."/>
        </authorList>
    </citation>
    <scope>NUCLEOTIDE SEQUENCE [LARGE SCALE GENOMIC DNA]</scope>
    <source>
        <strain evidence="1 2">MA001</strain>
    </source>
</reference>
<organism evidence="1 2">
    <name type="scientific">Peribacillus asahii</name>
    <dbReference type="NCBI Taxonomy" id="228899"/>
    <lineage>
        <taxon>Bacteria</taxon>
        <taxon>Bacillati</taxon>
        <taxon>Bacillota</taxon>
        <taxon>Bacilli</taxon>
        <taxon>Bacillales</taxon>
        <taxon>Bacillaceae</taxon>
        <taxon>Peribacillus</taxon>
    </lineage>
</organism>
<accession>A0A398B5F7</accession>
<dbReference type="Proteomes" id="UP000266016">
    <property type="component" value="Unassembled WGS sequence"/>
</dbReference>